<dbReference type="Gene3D" id="3.40.720.10">
    <property type="entry name" value="Alkaline Phosphatase, subunit A"/>
    <property type="match status" value="1"/>
</dbReference>
<dbReference type="InterPro" id="IPR007312">
    <property type="entry name" value="Phosphoesterase"/>
</dbReference>
<dbReference type="EMBL" id="BNJG01000003">
    <property type="protein sequence ID" value="GHO58777.1"/>
    <property type="molecule type" value="Genomic_DNA"/>
</dbReference>
<gene>
    <name evidence="3" type="primary">sapM</name>
    <name evidence="3" type="ORF">KSB_72520</name>
</gene>
<reference evidence="3 4" key="1">
    <citation type="journal article" date="2021" name="Int. J. Syst. Evol. Microbiol.">
        <title>Reticulibacter mediterranei gen. nov., sp. nov., within the new family Reticulibacteraceae fam. nov., and Ktedonospora formicarum gen. nov., sp. nov., Ktedonobacter robiniae sp. nov., Dictyobacter formicarum sp. nov. and Dictyobacter arantiisoli sp. nov., belonging to the class Ktedonobacteria.</title>
        <authorList>
            <person name="Yabe S."/>
            <person name="Zheng Y."/>
            <person name="Wang C.M."/>
            <person name="Sakai Y."/>
            <person name="Abe K."/>
            <person name="Yokota A."/>
            <person name="Donadio S."/>
            <person name="Cavaletti L."/>
            <person name="Monciardini P."/>
        </authorList>
    </citation>
    <scope>NUCLEOTIDE SEQUENCE [LARGE SCALE GENOMIC DNA]</scope>
    <source>
        <strain evidence="3 4">SOSP1-30</strain>
    </source>
</reference>
<keyword evidence="2" id="KW-0812">Transmembrane</keyword>
<accession>A0ABQ3V1F1</accession>
<proteinExistence type="predicted"/>
<dbReference type="SUPFAM" id="SSF53649">
    <property type="entry name" value="Alkaline phosphatase-like"/>
    <property type="match status" value="1"/>
</dbReference>
<comment type="caution">
    <text evidence="3">The sequence shown here is derived from an EMBL/GenBank/DDBJ whole genome shotgun (WGS) entry which is preliminary data.</text>
</comment>
<evidence type="ECO:0000313" key="3">
    <source>
        <dbReference type="EMBL" id="GHO58777.1"/>
    </source>
</evidence>
<dbReference type="PANTHER" id="PTHR31956">
    <property type="entry name" value="NON-SPECIFIC PHOSPHOLIPASE C4-RELATED"/>
    <property type="match status" value="1"/>
</dbReference>
<keyword evidence="2" id="KW-1133">Transmembrane helix</keyword>
<name>A0ABQ3V1F1_9CHLR</name>
<organism evidence="3 4">
    <name type="scientific">Ktedonobacter robiniae</name>
    <dbReference type="NCBI Taxonomy" id="2778365"/>
    <lineage>
        <taxon>Bacteria</taxon>
        <taxon>Bacillati</taxon>
        <taxon>Chloroflexota</taxon>
        <taxon>Ktedonobacteria</taxon>
        <taxon>Ktedonobacterales</taxon>
        <taxon>Ktedonobacteraceae</taxon>
        <taxon>Ktedonobacter</taxon>
    </lineage>
</organism>
<keyword evidence="2" id="KW-0472">Membrane</keyword>
<keyword evidence="1" id="KW-0378">Hydrolase</keyword>
<evidence type="ECO:0000256" key="2">
    <source>
        <dbReference type="SAM" id="Phobius"/>
    </source>
</evidence>
<dbReference type="RefSeq" id="WP_201375025.1">
    <property type="nucleotide sequence ID" value="NZ_BNJG01000003.1"/>
</dbReference>
<dbReference type="InterPro" id="IPR017850">
    <property type="entry name" value="Alkaline_phosphatase_core_sf"/>
</dbReference>
<sequence length="318" mass="35767">MQTRHESRFSLYRALSSPLWRYTAVFLLLLLSIATGFLIYSSAHAQHTTQPISHRVVHQRSGANLPMPDHVVVVVEENHSYSQIIGNEDAPYINALAARGASLTNMHGITHPSQPNYLALFAGSTFNLSSDDCPQSFQSANLGQELLQAGHSFSGYSEDMPHTGFSDCYAPWWFFQMYARKHNPWSDFGNVPTSANQPFSSFPSDYNSLPTVSFVIPNQNNDMHSASVEQADNWLKQHLDSYVQWAQKHNSLLIVTWDEDNDTSANQIPTLFVGPMVKAGHYGENLNHYNTLRTLEDMYGLPYANNSAHAQPISDTWR</sequence>
<dbReference type="PANTHER" id="PTHR31956:SF1">
    <property type="entry name" value="NON-SPECIFIC PHOSPHOLIPASE C1"/>
    <property type="match status" value="1"/>
</dbReference>
<dbReference type="Proteomes" id="UP000654345">
    <property type="component" value="Unassembled WGS sequence"/>
</dbReference>
<keyword evidence="4" id="KW-1185">Reference proteome</keyword>
<evidence type="ECO:0000256" key="1">
    <source>
        <dbReference type="ARBA" id="ARBA00022801"/>
    </source>
</evidence>
<feature type="transmembrane region" description="Helical" evidence="2">
    <location>
        <begin position="20"/>
        <end position="40"/>
    </location>
</feature>
<protein>
    <submittedName>
        <fullName evidence="3">Acid phosphatase</fullName>
    </submittedName>
</protein>
<dbReference type="Pfam" id="PF04185">
    <property type="entry name" value="Phosphoesterase"/>
    <property type="match status" value="1"/>
</dbReference>
<evidence type="ECO:0000313" key="4">
    <source>
        <dbReference type="Proteomes" id="UP000654345"/>
    </source>
</evidence>